<evidence type="ECO:0000256" key="1">
    <source>
        <dbReference type="ARBA" id="ARBA00005854"/>
    </source>
</evidence>
<dbReference type="InterPro" id="IPR006140">
    <property type="entry name" value="D-isomer_DH_NAD-bd"/>
</dbReference>
<evidence type="ECO:0000256" key="4">
    <source>
        <dbReference type="RuleBase" id="RU003719"/>
    </source>
</evidence>
<dbReference type="InterPro" id="IPR036291">
    <property type="entry name" value="NAD(P)-bd_dom_sf"/>
</dbReference>
<accession>A0A2H0DZG4</accession>
<dbReference type="AlphaFoldDB" id="A0A2H0DZG4"/>
<reference evidence="7 8" key="1">
    <citation type="submission" date="2017-09" db="EMBL/GenBank/DDBJ databases">
        <title>Depth-based differentiation of microbial function through sediment-hosted aquifers and enrichment of novel symbionts in the deep terrestrial subsurface.</title>
        <authorList>
            <person name="Probst A.J."/>
            <person name="Ladd B."/>
            <person name="Jarett J.K."/>
            <person name="Geller-Mcgrath D.E."/>
            <person name="Sieber C.M."/>
            <person name="Emerson J.B."/>
            <person name="Anantharaman K."/>
            <person name="Thomas B.C."/>
            <person name="Malmstrom R."/>
            <person name="Stieglmeier M."/>
            <person name="Klingl A."/>
            <person name="Woyke T."/>
            <person name="Ryan C.M."/>
            <person name="Banfield J.F."/>
        </authorList>
    </citation>
    <scope>NUCLEOTIDE SEQUENCE [LARGE SCALE GENOMIC DNA]</scope>
    <source>
        <strain evidence="7">CG22_combo_CG10-13_8_21_14_all_36_13</strain>
    </source>
</reference>
<dbReference type="Gene3D" id="3.40.50.720">
    <property type="entry name" value="NAD(P)-binding Rossmann-like Domain"/>
    <property type="match status" value="2"/>
</dbReference>
<dbReference type="PROSITE" id="PS00065">
    <property type="entry name" value="D_2_HYDROXYACID_DH_1"/>
    <property type="match status" value="1"/>
</dbReference>
<dbReference type="GO" id="GO:0006564">
    <property type="term" value="P:L-serine biosynthetic process"/>
    <property type="evidence" value="ECO:0007669"/>
    <property type="project" value="UniProtKB-ARBA"/>
</dbReference>
<evidence type="ECO:0000259" key="5">
    <source>
        <dbReference type="Pfam" id="PF00389"/>
    </source>
</evidence>
<dbReference type="SUPFAM" id="SSF51735">
    <property type="entry name" value="NAD(P)-binding Rossmann-fold domains"/>
    <property type="match status" value="1"/>
</dbReference>
<dbReference type="FunFam" id="3.40.50.720:FF:000041">
    <property type="entry name" value="D-3-phosphoglycerate dehydrogenase"/>
    <property type="match status" value="1"/>
</dbReference>
<dbReference type="GO" id="GO:0004617">
    <property type="term" value="F:phosphoglycerate dehydrogenase activity"/>
    <property type="evidence" value="ECO:0007669"/>
    <property type="project" value="UniProtKB-ARBA"/>
</dbReference>
<protein>
    <submittedName>
        <fullName evidence="7">Hydroxyacid dehydrogenase</fullName>
    </submittedName>
</protein>
<organism evidence="7 8">
    <name type="scientific">Candidatus Campbellbacteria bacterium CG22_combo_CG10-13_8_21_14_all_36_13</name>
    <dbReference type="NCBI Taxonomy" id="1974529"/>
    <lineage>
        <taxon>Bacteria</taxon>
        <taxon>Candidatus Campbelliibacteriota</taxon>
    </lineage>
</organism>
<dbReference type="InterPro" id="IPR006139">
    <property type="entry name" value="D-isomer_2_OHA_DH_cat_dom"/>
</dbReference>
<proteinExistence type="inferred from homology"/>
<evidence type="ECO:0000259" key="6">
    <source>
        <dbReference type="Pfam" id="PF02826"/>
    </source>
</evidence>
<dbReference type="GO" id="GO:0047545">
    <property type="term" value="F:(S)-2-hydroxyglutarate dehydrogenase activity"/>
    <property type="evidence" value="ECO:0007669"/>
    <property type="project" value="UniProtKB-ARBA"/>
</dbReference>
<evidence type="ECO:0000256" key="3">
    <source>
        <dbReference type="ARBA" id="ARBA00023027"/>
    </source>
</evidence>
<gene>
    <name evidence="7" type="ORF">COW81_02210</name>
</gene>
<dbReference type="Pfam" id="PF00389">
    <property type="entry name" value="2-Hacid_dh"/>
    <property type="match status" value="1"/>
</dbReference>
<evidence type="ECO:0000256" key="2">
    <source>
        <dbReference type="ARBA" id="ARBA00023002"/>
    </source>
</evidence>
<dbReference type="PANTHER" id="PTHR43026:SF1">
    <property type="entry name" value="2-HYDROXYACID DEHYDROGENASE HOMOLOG 1-RELATED"/>
    <property type="match status" value="1"/>
</dbReference>
<dbReference type="Proteomes" id="UP000231143">
    <property type="component" value="Unassembled WGS sequence"/>
</dbReference>
<dbReference type="PROSITE" id="PS00671">
    <property type="entry name" value="D_2_HYDROXYACID_DH_3"/>
    <property type="match status" value="1"/>
</dbReference>
<dbReference type="PANTHER" id="PTHR43026">
    <property type="entry name" value="2-HYDROXYACID DEHYDROGENASE HOMOLOG 1-RELATED"/>
    <property type="match status" value="1"/>
</dbReference>
<dbReference type="GO" id="GO:0008720">
    <property type="term" value="F:D-lactate dehydrogenase (NAD+) activity"/>
    <property type="evidence" value="ECO:0007669"/>
    <property type="project" value="TreeGrafter"/>
</dbReference>
<feature type="domain" description="D-isomer specific 2-hydroxyacid dehydrogenase NAD-binding" evidence="6">
    <location>
        <begin position="105"/>
        <end position="302"/>
    </location>
</feature>
<keyword evidence="3" id="KW-0520">NAD</keyword>
<dbReference type="Pfam" id="PF02826">
    <property type="entry name" value="2-Hacid_dh_C"/>
    <property type="match status" value="1"/>
</dbReference>
<comment type="similarity">
    <text evidence="1 4">Belongs to the D-isomer specific 2-hydroxyacid dehydrogenase family.</text>
</comment>
<dbReference type="SUPFAM" id="SSF52283">
    <property type="entry name" value="Formate/glycerate dehydrogenase catalytic domain-like"/>
    <property type="match status" value="1"/>
</dbReference>
<sequence length="338" mass="38183">MKIACFYNDLVEKDYLEKNLKDNNIEFLPEPMNDHSGWKSDAEVLSVFVKSNVGAKEMDLMPNLKFIATRSTGFDHIDLDEAKKRGIIVSNIPTYGENTVAELAFALILNLSRKMYESYDRVRSEGSFSQVGLRGFDLMGKTIGVVGTGHIGRYVIKMAHGFGMKILSFDINKDEEFKKEYGFEYVELEELFASSDIVTFHVPYNPHTHHLINKDNIKNFKKGSYIINTSRGAVVETDALVYGLKEGIIAGAGLDVLEEEGPMFDHMLAFGESHPNETVLKTLLENHYLIDHPNVIITPHNAFNTNEAIERILETTVENINAFSKGTPQNIVEKRKNR</sequence>
<dbReference type="PROSITE" id="PS00670">
    <property type="entry name" value="D_2_HYDROXYACID_DH_2"/>
    <property type="match status" value="1"/>
</dbReference>
<keyword evidence="2 4" id="KW-0560">Oxidoreductase</keyword>
<dbReference type="EMBL" id="PCTT01000027">
    <property type="protein sequence ID" value="PIP87079.1"/>
    <property type="molecule type" value="Genomic_DNA"/>
</dbReference>
<dbReference type="CDD" id="cd12187">
    <property type="entry name" value="LDH_like_1"/>
    <property type="match status" value="1"/>
</dbReference>
<dbReference type="GO" id="GO:0051287">
    <property type="term" value="F:NAD binding"/>
    <property type="evidence" value="ECO:0007669"/>
    <property type="project" value="InterPro"/>
</dbReference>
<dbReference type="InterPro" id="IPR029752">
    <property type="entry name" value="D-isomer_DH_CS1"/>
</dbReference>
<evidence type="ECO:0000313" key="8">
    <source>
        <dbReference type="Proteomes" id="UP000231143"/>
    </source>
</evidence>
<name>A0A2H0DZG4_9BACT</name>
<feature type="domain" description="D-isomer specific 2-hydroxyacid dehydrogenase catalytic" evidence="5">
    <location>
        <begin position="24"/>
        <end position="332"/>
    </location>
</feature>
<comment type="caution">
    <text evidence="7">The sequence shown here is derived from an EMBL/GenBank/DDBJ whole genome shotgun (WGS) entry which is preliminary data.</text>
</comment>
<dbReference type="InterPro" id="IPR058205">
    <property type="entry name" value="D-LDH-like"/>
</dbReference>
<dbReference type="InterPro" id="IPR029753">
    <property type="entry name" value="D-isomer_DH_CS"/>
</dbReference>
<evidence type="ECO:0000313" key="7">
    <source>
        <dbReference type="EMBL" id="PIP87079.1"/>
    </source>
</evidence>